<organism evidence="1 2">
    <name type="scientific">Haemonchus contortus</name>
    <name type="common">Barber pole worm</name>
    <dbReference type="NCBI Taxonomy" id="6289"/>
    <lineage>
        <taxon>Eukaryota</taxon>
        <taxon>Metazoa</taxon>
        <taxon>Ecdysozoa</taxon>
        <taxon>Nematoda</taxon>
        <taxon>Chromadorea</taxon>
        <taxon>Rhabditida</taxon>
        <taxon>Rhabditina</taxon>
        <taxon>Rhabditomorpha</taxon>
        <taxon>Strongyloidea</taxon>
        <taxon>Trichostrongylidae</taxon>
        <taxon>Haemonchus</taxon>
    </lineage>
</organism>
<evidence type="ECO:0000313" key="2">
    <source>
        <dbReference type="WBParaSite" id="HCON_00043575-00001"/>
    </source>
</evidence>
<protein>
    <submittedName>
        <fullName evidence="2">Uncharacterized protein</fullName>
    </submittedName>
</protein>
<reference evidence="2" key="1">
    <citation type="submission" date="2020-12" db="UniProtKB">
        <authorList>
            <consortium name="WormBaseParasite"/>
        </authorList>
    </citation>
    <scope>IDENTIFICATION</scope>
    <source>
        <strain evidence="2">MHco3</strain>
    </source>
</reference>
<sequence>MSLKLTTICHPFIKVTVSSPLGRGSVVTNVQPCYTRRPKDKPEGCLAPRSTRSYERIDVALSMSGVERGGLVVTASAHDHLLTFIIISSILL</sequence>
<dbReference type="Proteomes" id="UP000025227">
    <property type="component" value="Unplaced"/>
</dbReference>
<evidence type="ECO:0000313" key="1">
    <source>
        <dbReference type="Proteomes" id="UP000025227"/>
    </source>
</evidence>
<accession>A0A7I4Y2Q0</accession>
<name>A0A7I4Y2Q0_HAECO</name>
<dbReference type="AlphaFoldDB" id="A0A7I4Y2Q0"/>
<dbReference type="WBParaSite" id="HCON_00043575-00001">
    <property type="protein sequence ID" value="HCON_00043575-00001"/>
    <property type="gene ID" value="HCON_00043575"/>
</dbReference>
<proteinExistence type="predicted"/>
<keyword evidence="1" id="KW-1185">Reference proteome</keyword>